<dbReference type="EMBL" id="CP026995">
    <property type="protein sequence ID" value="QLH06235.1"/>
    <property type="molecule type" value="Genomic_DNA"/>
</dbReference>
<sequence>MTLIFSSDILAEEEKFRTQSVDVFSVVDSSIGIIKDPNTKLTIVDLGSFYGIGGNGTIPDKIKFFRDNHLWTTINKETRISPSTSHSEWQIPQTFFFNELPGTYKLILITNNTETLTFEFMVKQITEESKENYLINNMNNNSIEENDERRFHSKMPPLKQIANGISSIDVICKEDLQLVFKNMDDNPACVKTTTVDKLIERGWAKL</sequence>
<proteinExistence type="predicted"/>
<reference evidence="1 2" key="1">
    <citation type="submission" date="2018-02" db="EMBL/GenBank/DDBJ databases">
        <title>Complete genome of Nitrosopumilus ureaphilus PS0.</title>
        <authorList>
            <person name="Qin W."/>
            <person name="Zheng Y."/>
            <person name="Stahl D.A."/>
        </authorList>
    </citation>
    <scope>NUCLEOTIDE SEQUENCE [LARGE SCALE GENOMIC DNA]</scope>
    <source>
        <strain evidence="1 2">PS0</strain>
    </source>
</reference>
<accession>A0A7D5M4M1</accession>
<evidence type="ECO:0000313" key="1">
    <source>
        <dbReference type="EMBL" id="QLH06235.1"/>
    </source>
</evidence>
<keyword evidence="2" id="KW-1185">Reference proteome</keyword>
<protein>
    <submittedName>
        <fullName evidence="1">Uncharacterized protein</fullName>
    </submittedName>
</protein>
<dbReference type="Proteomes" id="UP000509478">
    <property type="component" value="Chromosome"/>
</dbReference>
<name>A0A7D5M4M1_9ARCH</name>
<dbReference type="KEGG" id="nue:C5F50_03445"/>
<gene>
    <name evidence="1" type="ORF">C5F50_03445</name>
</gene>
<evidence type="ECO:0000313" key="2">
    <source>
        <dbReference type="Proteomes" id="UP000509478"/>
    </source>
</evidence>
<dbReference type="AlphaFoldDB" id="A0A7D5M4M1"/>
<organism evidence="1 2">
    <name type="scientific">Nitrosopumilus ureiphilus</name>
    <dbReference type="NCBI Taxonomy" id="1470067"/>
    <lineage>
        <taxon>Archaea</taxon>
        <taxon>Nitrososphaerota</taxon>
        <taxon>Nitrososphaeria</taxon>
        <taxon>Nitrosopumilales</taxon>
        <taxon>Nitrosopumilaceae</taxon>
        <taxon>Nitrosopumilus</taxon>
    </lineage>
</organism>